<sequence>MLQAINLGIRRGTKLLFEDTSFQIHPRQKVGLTGANGTGKSSLFSLIQNQLHADSGDCIYPAHWVIAHVAQELPHNQQAAIEFVLDGDIELREVQQAIALAESKNNGILLATLHTKLDNIDGYTANSRASQLLAGLGFKASEESHALHTFSGGWQMRLNLAKALMCRSDLLLLDEPTNHLDLDTIIWLESWLNAYRGTLLLISHDRDFLNNICTHIAHLEQQSIQLYTGNYSAFERIRAERLANQQSQYVKQQRNIAHIESYITRFRAKATKAKQAQSRLKALERMQTIAPAHVDSPFHFSLFEPEKIPNSLLHMEKVEAGYENICILKNIDFQLLPGDRIGLLGPNGAGKSTFIKVLANQLEIHKGEYHLAKETKIGYFAQHQLEQLHDEHSPIEHLQQIDKNAREADLRNYLGRFGFSNDMALSKIQNFSGGEKSRLVLAIIIYQKPNLLLLDEPTNHLDLEMREALAEALQEFSGAMVIVSHDRHLLNSTCDQLLLVNQQAVSEFPLSLDEYPKWLSEHNNSQTPENKAGSSNKTNNISNKDRKRLEATRRQKTQPLRNKIKKLEEDMKTFSDKQAEINQQLSDNDIYAEKNKQKLQHLLSDKAALEKSHEVAETSWFEINEKLEAIE</sequence>
<dbReference type="SMART" id="SM00382">
    <property type="entry name" value="AAA"/>
    <property type="match status" value="2"/>
</dbReference>
<dbReference type="CDD" id="cd03221">
    <property type="entry name" value="ABCF_EF-3"/>
    <property type="match status" value="2"/>
</dbReference>
<gene>
    <name evidence="6" type="ORF">MNBD_GAMMA05-962</name>
</gene>
<dbReference type="GO" id="GO:0005524">
    <property type="term" value="F:ATP binding"/>
    <property type="evidence" value="ECO:0007669"/>
    <property type="project" value="UniProtKB-KW"/>
</dbReference>
<dbReference type="FunFam" id="3.40.50.300:FF:000011">
    <property type="entry name" value="Putative ABC transporter ATP-binding component"/>
    <property type="match status" value="1"/>
</dbReference>
<dbReference type="InterPro" id="IPR050611">
    <property type="entry name" value="ABCF"/>
</dbReference>
<dbReference type="FunFam" id="3.40.50.300:FF:002053">
    <property type="entry name" value="ABC transporter ATP-binding protein"/>
    <property type="match status" value="1"/>
</dbReference>
<feature type="domain" description="ABC transporter" evidence="5">
    <location>
        <begin position="313"/>
        <end position="527"/>
    </location>
</feature>
<feature type="domain" description="ABC transporter" evidence="5">
    <location>
        <begin position="2"/>
        <end position="246"/>
    </location>
</feature>
<dbReference type="SUPFAM" id="SSF52540">
    <property type="entry name" value="P-loop containing nucleoside triphosphate hydrolases"/>
    <property type="match status" value="2"/>
</dbReference>
<dbReference type="Pfam" id="PF00005">
    <property type="entry name" value="ABC_tran"/>
    <property type="match status" value="2"/>
</dbReference>
<evidence type="ECO:0000256" key="4">
    <source>
        <dbReference type="SAM" id="MobiDB-lite"/>
    </source>
</evidence>
<dbReference type="PANTHER" id="PTHR19211">
    <property type="entry name" value="ATP-BINDING TRANSPORT PROTEIN-RELATED"/>
    <property type="match status" value="1"/>
</dbReference>
<dbReference type="PROSITE" id="PS00211">
    <property type="entry name" value="ABC_TRANSPORTER_1"/>
    <property type="match status" value="2"/>
</dbReference>
<evidence type="ECO:0000256" key="2">
    <source>
        <dbReference type="ARBA" id="ARBA00022741"/>
    </source>
</evidence>
<evidence type="ECO:0000313" key="6">
    <source>
        <dbReference type="EMBL" id="VAW51084.1"/>
    </source>
</evidence>
<dbReference type="InterPro" id="IPR003439">
    <property type="entry name" value="ABC_transporter-like_ATP-bd"/>
</dbReference>
<evidence type="ECO:0000256" key="1">
    <source>
        <dbReference type="ARBA" id="ARBA00022737"/>
    </source>
</evidence>
<feature type="region of interest" description="Disordered" evidence="4">
    <location>
        <begin position="520"/>
        <end position="565"/>
    </location>
</feature>
<organism evidence="6">
    <name type="scientific">hydrothermal vent metagenome</name>
    <dbReference type="NCBI Taxonomy" id="652676"/>
    <lineage>
        <taxon>unclassified sequences</taxon>
        <taxon>metagenomes</taxon>
        <taxon>ecological metagenomes</taxon>
    </lineage>
</organism>
<dbReference type="AlphaFoldDB" id="A0A3B0X581"/>
<dbReference type="PROSITE" id="PS50893">
    <property type="entry name" value="ABC_TRANSPORTER_2"/>
    <property type="match status" value="2"/>
</dbReference>
<dbReference type="PANTHER" id="PTHR19211:SF14">
    <property type="entry name" value="ATP-BINDING CASSETTE SUB-FAMILY F MEMBER 1"/>
    <property type="match status" value="1"/>
</dbReference>
<reference evidence="6" key="1">
    <citation type="submission" date="2018-06" db="EMBL/GenBank/DDBJ databases">
        <authorList>
            <person name="Zhirakovskaya E."/>
        </authorList>
    </citation>
    <scope>NUCLEOTIDE SEQUENCE</scope>
</reference>
<dbReference type="EMBL" id="UOFE01000013">
    <property type="protein sequence ID" value="VAW51084.1"/>
    <property type="molecule type" value="Genomic_DNA"/>
</dbReference>
<dbReference type="InterPro" id="IPR037118">
    <property type="entry name" value="Val-tRNA_synth_C_sf"/>
</dbReference>
<feature type="compositionally biased region" description="Polar residues" evidence="4">
    <location>
        <begin position="521"/>
        <end position="542"/>
    </location>
</feature>
<feature type="compositionally biased region" description="Basic and acidic residues" evidence="4">
    <location>
        <begin position="543"/>
        <end position="553"/>
    </location>
</feature>
<keyword evidence="2" id="KW-0547">Nucleotide-binding</keyword>
<dbReference type="InterPro" id="IPR003593">
    <property type="entry name" value="AAA+_ATPase"/>
</dbReference>
<evidence type="ECO:0000256" key="3">
    <source>
        <dbReference type="ARBA" id="ARBA00022840"/>
    </source>
</evidence>
<dbReference type="InterPro" id="IPR017871">
    <property type="entry name" value="ABC_transporter-like_CS"/>
</dbReference>
<keyword evidence="3" id="KW-0067">ATP-binding</keyword>
<protein>
    <submittedName>
        <fullName evidence="6">Bis-ABC ATPase YheS</fullName>
    </submittedName>
</protein>
<accession>A0A3B0X581</accession>
<evidence type="ECO:0000259" key="5">
    <source>
        <dbReference type="PROSITE" id="PS50893"/>
    </source>
</evidence>
<proteinExistence type="predicted"/>
<dbReference type="Gene3D" id="1.10.287.380">
    <property type="entry name" value="Valyl-tRNA synthetase, C-terminal domain"/>
    <property type="match status" value="1"/>
</dbReference>
<dbReference type="Pfam" id="PF12848">
    <property type="entry name" value="ABC_tran_Xtn"/>
    <property type="match status" value="1"/>
</dbReference>
<keyword evidence="1" id="KW-0677">Repeat</keyword>
<dbReference type="InterPro" id="IPR027417">
    <property type="entry name" value="P-loop_NTPase"/>
</dbReference>
<dbReference type="GO" id="GO:0016887">
    <property type="term" value="F:ATP hydrolysis activity"/>
    <property type="evidence" value="ECO:0007669"/>
    <property type="project" value="InterPro"/>
</dbReference>
<dbReference type="Gene3D" id="3.40.50.300">
    <property type="entry name" value="P-loop containing nucleotide triphosphate hydrolases"/>
    <property type="match status" value="2"/>
</dbReference>
<dbReference type="InterPro" id="IPR032781">
    <property type="entry name" value="ABC_tran_Xtn"/>
</dbReference>
<name>A0A3B0X581_9ZZZZ</name>